<name>A0AA90YS49_9RHOB</name>
<comment type="caution">
    <text evidence="3">The sequence shown here is derived from an EMBL/GenBank/DDBJ whole genome shotgun (WGS) entry which is preliminary data.</text>
</comment>
<organism evidence="3 4">
    <name type="scientific">Ruegeria atlantica</name>
    <dbReference type="NCBI Taxonomy" id="81569"/>
    <lineage>
        <taxon>Bacteria</taxon>
        <taxon>Pseudomonadati</taxon>
        <taxon>Pseudomonadota</taxon>
        <taxon>Alphaproteobacteria</taxon>
        <taxon>Rhodobacterales</taxon>
        <taxon>Roseobacteraceae</taxon>
        <taxon>Ruegeria</taxon>
    </lineage>
</organism>
<dbReference type="EMBL" id="WVRA01000002">
    <property type="protein sequence ID" value="NOE17963.1"/>
    <property type="molecule type" value="Genomic_DNA"/>
</dbReference>
<reference evidence="3 5" key="1">
    <citation type="submission" date="2019-12" db="EMBL/GenBank/DDBJ databases">
        <title>Ruegeria JWLKs population differentiation of coral mucus and skeleton niches.</title>
        <authorList>
            <person name="Luo D."/>
        </authorList>
    </citation>
    <scope>NUCLEOTIDE SEQUENCE</scope>
    <source>
        <strain evidence="3">HKCCD6181</strain>
        <strain evidence="2 5">HKCCD6238</strain>
    </source>
</reference>
<proteinExistence type="predicted"/>
<evidence type="ECO:0000259" key="1">
    <source>
        <dbReference type="Pfam" id="PF20056"/>
    </source>
</evidence>
<sequence>MSQVALGEIEKHFWLTRSVSRCMGISMTEAMAEGRLSPEKYAELVTRCRAAGCDVQCEFWLARQQGTATTAPDFCPNAEILNGLKT</sequence>
<gene>
    <name evidence="2" type="ORF">GS617_13965</name>
    <name evidence="3" type="ORF">GS634_07475</name>
</gene>
<dbReference type="Proteomes" id="UP000599383">
    <property type="component" value="Unassembled WGS sequence"/>
</dbReference>
<evidence type="ECO:0000313" key="5">
    <source>
        <dbReference type="Proteomes" id="UP000599383"/>
    </source>
</evidence>
<evidence type="ECO:0000313" key="4">
    <source>
        <dbReference type="Proteomes" id="UP000597886"/>
    </source>
</evidence>
<evidence type="ECO:0000313" key="3">
    <source>
        <dbReference type="EMBL" id="NOE17963.1"/>
    </source>
</evidence>
<dbReference type="Proteomes" id="UP000597886">
    <property type="component" value="Unassembled WGS sequence"/>
</dbReference>
<dbReference type="InterPro" id="IPR045601">
    <property type="entry name" value="DUF6455"/>
</dbReference>
<dbReference type="AlphaFoldDB" id="A0AA90YS49"/>
<evidence type="ECO:0000313" key="2">
    <source>
        <dbReference type="EMBL" id="NOD31379.1"/>
    </source>
</evidence>
<accession>A0AA90YS49</accession>
<dbReference type="Pfam" id="PF20056">
    <property type="entry name" value="DUF6455"/>
    <property type="match status" value="1"/>
</dbReference>
<dbReference type="EMBL" id="WVQY01000005">
    <property type="protein sequence ID" value="NOD31379.1"/>
    <property type="molecule type" value="Genomic_DNA"/>
</dbReference>
<feature type="domain" description="DUF6455" evidence="1">
    <location>
        <begin position="6"/>
        <end position="85"/>
    </location>
</feature>
<keyword evidence="5" id="KW-1185">Reference proteome</keyword>
<dbReference type="RefSeq" id="WP_152458950.1">
    <property type="nucleotide sequence ID" value="NZ_WVQY01000005.1"/>
</dbReference>
<protein>
    <recommendedName>
        <fullName evidence="1">DUF6455 domain-containing protein</fullName>
    </recommendedName>
</protein>